<protein>
    <submittedName>
        <fullName evidence="1">Uncharacterized protein</fullName>
    </submittedName>
</protein>
<name>A0A0F9M0M0_9ZZZZ</name>
<dbReference type="EMBL" id="LAZR01009853">
    <property type="protein sequence ID" value="KKM70240.1"/>
    <property type="molecule type" value="Genomic_DNA"/>
</dbReference>
<sequence length="43" mass="4874">MAHTFIKLDIFSAVYSAYHKRVLNSKDSPIDVPIGEAEPWIRG</sequence>
<reference evidence="1" key="1">
    <citation type="journal article" date="2015" name="Nature">
        <title>Complex archaea that bridge the gap between prokaryotes and eukaryotes.</title>
        <authorList>
            <person name="Spang A."/>
            <person name="Saw J.H."/>
            <person name="Jorgensen S.L."/>
            <person name="Zaremba-Niedzwiedzka K."/>
            <person name="Martijn J."/>
            <person name="Lind A.E."/>
            <person name="van Eijk R."/>
            <person name="Schleper C."/>
            <person name="Guy L."/>
            <person name="Ettema T.J."/>
        </authorList>
    </citation>
    <scope>NUCLEOTIDE SEQUENCE</scope>
</reference>
<comment type="caution">
    <text evidence="1">The sequence shown here is derived from an EMBL/GenBank/DDBJ whole genome shotgun (WGS) entry which is preliminary data.</text>
</comment>
<accession>A0A0F9M0M0</accession>
<dbReference type="AlphaFoldDB" id="A0A0F9M0M0"/>
<feature type="non-terminal residue" evidence="1">
    <location>
        <position position="43"/>
    </location>
</feature>
<gene>
    <name evidence="1" type="ORF">LCGC14_1442800</name>
</gene>
<evidence type="ECO:0000313" key="1">
    <source>
        <dbReference type="EMBL" id="KKM70240.1"/>
    </source>
</evidence>
<organism evidence="1">
    <name type="scientific">marine sediment metagenome</name>
    <dbReference type="NCBI Taxonomy" id="412755"/>
    <lineage>
        <taxon>unclassified sequences</taxon>
        <taxon>metagenomes</taxon>
        <taxon>ecological metagenomes</taxon>
    </lineage>
</organism>
<proteinExistence type="predicted"/>